<evidence type="ECO:0000256" key="1">
    <source>
        <dbReference type="ARBA" id="ARBA00022857"/>
    </source>
</evidence>
<keyword evidence="2" id="KW-0560">Oxidoreductase</keyword>
<reference evidence="4 5" key="1">
    <citation type="submission" date="2019-10" db="EMBL/GenBank/DDBJ databases">
        <authorList>
            <person name="Palmer J.M."/>
        </authorList>
    </citation>
    <scope>NUCLEOTIDE SEQUENCE [LARGE SCALE GENOMIC DNA]</scope>
    <source>
        <strain evidence="4 5">TWF696</strain>
    </source>
</reference>
<protein>
    <recommendedName>
        <fullName evidence="3">NmrA-like domain-containing protein</fullName>
    </recommendedName>
</protein>
<gene>
    <name evidence="4" type="ORF">TWF696_004293</name>
</gene>
<dbReference type="InterPro" id="IPR045312">
    <property type="entry name" value="PCBER-like"/>
</dbReference>
<name>A0AAV9V8H6_9PEZI</name>
<sequence length="334" mass="36363">MSSNYVKNVALVGVTGWQGKHIAAELLKRGKFNITALTRSESTAIPAGITPAVIDYNDHASIVAALRGQDVIIITLSVTAPPDTQQKLIDAAADAGVKFIIPNEWGYDVERDPEFTKNMLVGEKGVKNREYIRSKGIPFVGVNGGFWYEFSLGGSEIRYGFDFNKNTLTLFDEGDIKISTSTWEQVARGVAGVLSLPINPDGPDDKSPTISSYYNKSVCVESFNLSQKDMFESIKRVTGTTDADWTITHEPTKERYARAMGLMAANDFHLGPTVSKAMKGFGMGMYTCAFFPNSPASMPNLQNEVLGLPKEDLDACTKKGIEYGKAGGVYGPRT</sequence>
<organism evidence="4 5">
    <name type="scientific">Orbilia brochopaga</name>
    <dbReference type="NCBI Taxonomy" id="3140254"/>
    <lineage>
        <taxon>Eukaryota</taxon>
        <taxon>Fungi</taxon>
        <taxon>Dikarya</taxon>
        <taxon>Ascomycota</taxon>
        <taxon>Pezizomycotina</taxon>
        <taxon>Orbiliomycetes</taxon>
        <taxon>Orbiliales</taxon>
        <taxon>Orbiliaceae</taxon>
        <taxon>Orbilia</taxon>
    </lineage>
</organism>
<dbReference type="InterPro" id="IPR051609">
    <property type="entry name" value="NmrA/Isoflavone_reductase-like"/>
</dbReference>
<accession>A0AAV9V8H6</accession>
<evidence type="ECO:0000259" key="3">
    <source>
        <dbReference type="Pfam" id="PF05368"/>
    </source>
</evidence>
<dbReference type="InterPro" id="IPR008030">
    <property type="entry name" value="NmrA-like"/>
</dbReference>
<evidence type="ECO:0000313" key="5">
    <source>
        <dbReference type="Proteomes" id="UP001375240"/>
    </source>
</evidence>
<dbReference type="InterPro" id="IPR036291">
    <property type="entry name" value="NAD(P)-bd_dom_sf"/>
</dbReference>
<dbReference type="Gene3D" id="3.40.50.720">
    <property type="entry name" value="NAD(P)-binding Rossmann-like Domain"/>
    <property type="match status" value="1"/>
</dbReference>
<dbReference type="GO" id="GO:0016491">
    <property type="term" value="F:oxidoreductase activity"/>
    <property type="evidence" value="ECO:0007669"/>
    <property type="project" value="UniProtKB-KW"/>
</dbReference>
<dbReference type="PANTHER" id="PTHR47706">
    <property type="entry name" value="NMRA-LIKE FAMILY PROTEIN"/>
    <property type="match status" value="1"/>
</dbReference>
<dbReference type="AlphaFoldDB" id="A0AAV9V8H6"/>
<dbReference type="Pfam" id="PF05368">
    <property type="entry name" value="NmrA"/>
    <property type="match status" value="1"/>
</dbReference>
<keyword evidence="5" id="KW-1185">Reference proteome</keyword>
<comment type="caution">
    <text evidence="4">The sequence shown here is derived from an EMBL/GenBank/DDBJ whole genome shotgun (WGS) entry which is preliminary data.</text>
</comment>
<evidence type="ECO:0000256" key="2">
    <source>
        <dbReference type="ARBA" id="ARBA00023002"/>
    </source>
</evidence>
<evidence type="ECO:0000313" key="4">
    <source>
        <dbReference type="EMBL" id="KAK6355175.1"/>
    </source>
</evidence>
<keyword evidence="1" id="KW-0521">NADP</keyword>
<dbReference type="Proteomes" id="UP001375240">
    <property type="component" value="Unassembled WGS sequence"/>
</dbReference>
<proteinExistence type="predicted"/>
<feature type="domain" description="NmrA-like" evidence="3">
    <location>
        <begin position="7"/>
        <end position="139"/>
    </location>
</feature>
<dbReference type="PANTHER" id="PTHR47706:SF7">
    <property type="entry name" value="CIPA-LIKE, PUTATIVE (AFU_ORTHOLOGUE AFUA_1G01630)-RELATED"/>
    <property type="match status" value="1"/>
</dbReference>
<dbReference type="CDD" id="cd05259">
    <property type="entry name" value="PCBER_SDR_a"/>
    <property type="match status" value="1"/>
</dbReference>
<dbReference type="SUPFAM" id="SSF51735">
    <property type="entry name" value="NAD(P)-binding Rossmann-fold domains"/>
    <property type="match status" value="1"/>
</dbReference>
<dbReference type="EMBL" id="JAVHNQ010000002">
    <property type="protein sequence ID" value="KAK6355175.1"/>
    <property type="molecule type" value="Genomic_DNA"/>
</dbReference>